<comment type="caution">
    <text evidence="3">The sequence shown here is derived from an EMBL/GenBank/DDBJ whole genome shotgun (WGS) entry which is preliminary data.</text>
</comment>
<evidence type="ECO:0000313" key="4">
    <source>
        <dbReference type="Proteomes" id="UP000245762"/>
    </source>
</evidence>
<protein>
    <submittedName>
        <fullName evidence="3">DNA-binding protein</fullName>
    </submittedName>
</protein>
<dbReference type="AlphaFoldDB" id="A0A316KX08"/>
<keyword evidence="3" id="KW-0238">DNA-binding</keyword>
<dbReference type="InterPro" id="IPR058837">
    <property type="entry name" value="MamS_MamX_dom"/>
</dbReference>
<feature type="transmembrane region" description="Helical" evidence="1">
    <location>
        <begin position="39"/>
        <end position="56"/>
    </location>
</feature>
<keyword evidence="1" id="KW-0812">Transmembrane</keyword>
<gene>
    <name evidence="3" type="ORF">DKG77_15175</name>
</gene>
<evidence type="ECO:0000313" key="3">
    <source>
        <dbReference type="EMBL" id="PWL37638.1"/>
    </source>
</evidence>
<evidence type="ECO:0000256" key="1">
    <source>
        <dbReference type="SAM" id="Phobius"/>
    </source>
</evidence>
<dbReference type="EMBL" id="QGEG01000004">
    <property type="protein sequence ID" value="PWL37638.1"/>
    <property type="molecule type" value="Genomic_DNA"/>
</dbReference>
<dbReference type="Pfam" id="PF26390">
    <property type="entry name" value="MamS_MamX"/>
    <property type="match status" value="1"/>
</dbReference>
<proteinExistence type="predicted"/>
<keyword evidence="1" id="KW-1133">Transmembrane helix</keyword>
<keyword evidence="1" id="KW-0472">Membrane</keyword>
<evidence type="ECO:0000259" key="2">
    <source>
        <dbReference type="Pfam" id="PF26390"/>
    </source>
</evidence>
<sequence>MTKEIELKRIYNDLRHSKLYHIKIPLKVEIKKSIKMKKTLFLIAFAVMGAMALYAQKGDGSANKTSNYGKMFNPKTIETFEASVTSILTIYEAQKSTYGIHLEVKNDQGVIPVHLGPSWYIDDQDVIFSIGDTLSITGSRITYEGTPAIIAMEVKINEVVLPLRNQNGIPNWRGWQKKNARNKRNKSQ</sequence>
<accession>A0A316KX08</accession>
<dbReference type="GO" id="GO:0003677">
    <property type="term" value="F:DNA binding"/>
    <property type="evidence" value="ECO:0007669"/>
    <property type="project" value="UniProtKB-KW"/>
</dbReference>
<keyword evidence="4" id="KW-1185">Reference proteome</keyword>
<name>A0A316KX08_9FLAO</name>
<reference evidence="3 4" key="1">
    <citation type="submission" date="2018-05" db="EMBL/GenBank/DDBJ databases">
        <title>Complete genome sequence of Flagellimonas aquimarina ECD12 isolated from seaweed Ecklonia cava.</title>
        <authorList>
            <person name="Choi S."/>
            <person name="Seong C."/>
        </authorList>
    </citation>
    <scope>NUCLEOTIDE SEQUENCE [LARGE SCALE GENOMIC DNA]</scope>
    <source>
        <strain evidence="3 4">ECD12</strain>
    </source>
</reference>
<feature type="domain" description="Magnetosome protein MamS/MamX" evidence="2">
    <location>
        <begin position="76"/>
        <end position="160"/>
    </location>
</feature>
<organism evidence="3 4">
    <name type="scientific">Flagellimonas aquimarina</name>
    <dbReference type="NCBI Taxonomy" id="2201895"/>
    <lineage>
        <taxon>Bacteria</taxon>
        <taxon>Pseudomonadati</taxon>
        <taxon>Bacteroidota</taxon>
        <taxon>Flavobacteriia</taxon>
        <taxon>Flavobacteriales</taxon>
        <taxon>Flavobacteriaceae</taxon>
        <taxon>Flagellimonas</taxon>
    </lineage>
</organism>
<dbReference type="Proteomes" id="UP000245762">
    <property type="component" value="Unassembled WGS sequence"/>
</dbReference>